<evidence type="ECO:0000313" key="4">
    <source>
        <dbReference type="Proteomes" id="UP000266673"/>
    </source>
</evidence>
<keyword evidence="1" id="KW-0808">Transferase</keyword>
<organism evidence="3 4">
    <name type="scientific">Gigaspora rosea</name>
    <dbReference type="NCBI Taxonomy" id="44941"/>
    <lineage>
        <taxon>Eukaryota</taxon>
        <taxon>Fungi</taxon>
        <taxon>Fungi incertae sedis</taxon>
        <taxon>Mucoromycota</taxon>
        <taxon>Glomeromycotina</taxon>
        <taxon>Glomeromycetes</taxon>
        <taxon>Diversisporales</taxon>
        <taxon>Gigasporaceae</taxon>
        <taxon>Gigaspora</taxon>
    </lineage>
</organism>
<dbReference type="Proteomes" id="UP000266673">
    <property type="component" value="Unassembled WGS sequence"/>
</dbReference>
<name>A0A397TUG7_9GLOM</name>
<dbReference type="GO" id="GO:0008194">
    <property type="term" value="F:UDP-glycosyltransferase activity"/>
    <property type="evidence" value="ECO:0007669"/>
    <property type="project" value="InterPro"/>
</dbReference>
<evidence type="ECO:0000256" key="2">
    <source>
        <dbReference type="SAM" id="Phobius"/>
    </source>
</evidence>
<evidence type="ECO:0000256" key="1">
    <source>
        <dbReference type="ARBA" id="ARBA00022679"/>
    </source>
</evidence>
<proteinExistence type="predicted"/>
<protein>
    <submittedName>
        <fullName evidence="3">Uncharacterized protein</fullName>
    </submittedName>
</protein>
<dbReference type="Gene3D" id="3.40.50.2000">
    <property type="entry name" value="Glycogen Phosphorylase B"/>
    <property type="match status" value="1"/>
</dbReference>
<accession>A0A397TUG7</accession>
<keyword evidence="2" id="KW-0472">Membrane</keyword>
<dbReference type="EMBL" id="QKWP01002999">
    <property type="protein sequence ID" value="RIB01670.1"/>
    <property type="molecule type" value="Genomic_DNA"/>
</dbReference>
<keyword evidence="4" id="KW-1185">Reference proteome</keyword>
<comment type="caution">
    <text evidence="3">The sequence shown here is derived from an EMBL/GenBank/DDBJ whole genome shotgun (WGS) entry which is preliminary data.</text>
</comment>
<dbReference type="SUPFAM" id="SSF53756">
    <property type="entry name" value="UDP-Glycosyltransferase/glycogen phosphorylase"/>
    <property type="match status" value="1"/>
</dbReference>
<reference evidence="3 4" key="1">
    <citation type="submission" date="2018-06" db="EMBL/GenBank/DDBJ databases">
        <title>Comparative genomics reveals the genomic features of Rhizophagus irregularis, R. cerebriforme, R. diaphanum and Gigaspora rosea, and their symbiotic lifestyle signature.</title>
        <authorList>
            <person name="Morin E."/>
            <person name="San Clemente H."/>
            <person name="Chen E.C.H."/>
            <person name="De La Providencia I."/>
            <person name="Hainaut M."/>
            <person name="Kuo A."/>
            <person name="Kohler A."/>
            <person name="Murat C."/>
            <person name="Tang N."/>
            <person name="Roy S."/>
            <person name="Loubradou J."/>
            <person name="Henrissat B."/>
            <person name="Grigoriev I.V."/>
            <person name="Corradi N."/>
            <person name="Roux C."/>
            <person name="Martin F.M."/>
        </authorList>
    </citation>
    <scope>NUCLEOTIDE SEQUENCE [LARGE SCALE GENOMIC DNA]</scope>
    <source>
        <strain evidence="3 4">DAOM 194757</strain>
    </source>
</reference>
<evidence type="ECO:0000313" key="3">
    <source>
        <dbReference type="EMBL" id="RIB01670.1"/>
    </source>
</evidence>
<gene>
    <name evidence="3" type="ORF">C2G38_2256049</name>
</gene>
<keyword evidence="2" id="KW-1133">Transmembrane helix</keyword>
<feature type="transmembrane region" description="Helical" evidence="2">
    <location>
        <begin position="76"/>
        <end position="96"/>
    </location>
</feature>
<dbReference type="AlphaFoldDB" id="A0A397TUG7"/>
<keyword evidence="2" id="KW-0812">Transmembrane</keyword>
<dbReference type="InterPro" id="IPR002213">
    <property type="entry name" value="UDP_glucos_trans"/>
</dbReference>
<sequence>MFTATPMLELPMMNDQLKNAEKLELAVIALKISRTNLKVDIISKVRRFLNKKRFKKNAKRLQFLAKINSKRENLDVYAVAITLFLVLSGGFSYILWKIARYSYIKEFI</sequence>
<dbReference type="OrthoDB" id="5835829at2759"/>
<dbReference type="Pfam" id="PF00201">
    <property type="entry name" value="UDPGT"/>
    <property type="match status" value="1"/>
</dbReference>